<sequence>MNSGSRRSCCTTTLLLHQSHARARHSTLLCLCRWTAGHLDTTLDSSPSLYPELLLHSDVGESIGVLSE</sequence>
<organism evidence="1 2">
    <name type="scientific">Rhodocollybia butyracea</name>
    <dbReference type="NCBI Taxonomy" id="206335"/>
    <lineage>
        <taxon>Eukaryota</taxon>
        <taxon>Fungi</taxon>
        <taxon>Dikarya</taxon>
        <taxon>Basidiomycota</taxon>
        <taxon>Agaricomycotina</taxon>
        <taxon>Agaricomycetes</taxon>
        <taxon>Agaricomycetidae</taxon>
        <taxon>Agaricales</taxon>
        <taxon>Marasmiineae</taxon>
        <taxon>Omphalotaceae</taxon>
        <taxon>Rhodocollybia</taxon>
    </lineage>
</organism>
<gene>
    <name evidence="1" type="ORF">BDP27DRAFT_1326347</name>
</gene>
<keyword evidence="2" id="KW-1185">Reference proteome</keyword>
<evidence type="ECO:0000313" key="1">
    <source>
        <dbReference type="EMBL" id="KAF9068839.1"/>
    </source>
</evidence>
<dbReference type="EMBL" id="JADNRY010000056">
    <property type="protein sequence ID" value="KAF9068839.1"/>
    <property type="molecule type" value="Genomic_DNA"/>
</dbReference>
<evidence type="ECO:0000313" key="2">
    <source>
        <dbReference type="Proteomes" id="UP000772434"/>
    </source>
</evidence>
<accession>A0A9P5U7I5</accession>
<proteinExistence type="predicted"/>
<comment type="caution">
    <text evidence="1">The sequence shown here is derived from an EMBL/GenBank/DDBJ whole genome shotgun (WGS) entry which is preliminary data.</text>
</comment>
<dbReference type="AlphaFoldDB" id="A0A9P5U7I5"/>
<dbReference type="Proteomes" id="UP000772434">
    <property type="component" value="Unassembled WGS sequence"/>
</dbReference>
<reference evidence="1" key="1">
    <citation type="submission" date="2020-11" db="EMBL/GenBank/DDBJ databases">
        <authorList>
            <consortium name="DOE Joint Genome Institute"/>
            <person name="Ahrendt S."/>
            <person name="Riley R."/>
            <person name="Andreopoulos W."/>
            <person name="Labutti K."/>
            <person name="Pangilinan J."/>
            <person name="Ruiz-Duenas F.J."/>
            <person name="Barrasa J.M."/>
            <person name="Sanchez-Garcia M."/>
            <person name="Camarero S."/>
            <person name="Miyauchi S."/>
            <person name="Serrano A."/>
            <person name="Linde D."/>
            <person name="Babiker R."/>
            <person name="Drula E."/>
            <person name="Ayuso-Fernandez I."/>
            <person name="Pacheco R."/>
            <person name="Padilla G."/>
            <person name="Ferreira P."/>
            <person name="Barriuso J."/>
            <person name="Kellner H."/>
            <person name="Castanera R."/>
            <person name="Alfaro M."/>
            <person name="Ramirez L."/>
            <person name="Pisabarro A.G."/>
            <person name="Kuo A."/>
            <person name="Tritt A."/>
            <person name="Lipzen A."/>
            <person name="He G."/>
            <person name="Yan M."/>
            <person name="Ng V."/>
            <person name="Cullen D."/>
            <person name="Martin F."/>
            <person name="Rosso M.-N."/>
            <person name="Henrissat B."/>
            <person name="Hibbett D."/>
            <person name="Martinez A.T."/>
            <person name="Grigoriev I.V."/>
        </authorList>
    </citation>
    <scope>NUCLEOTIDE SEQUENCE</scope>
    <source>
        <strain evidence="1">AH 40177</strain>
    </source>
</reference>
<protein>
    <submittedName>
        <fullName evidence="1">Uncharacterized protein</fullName>
    </submittedName>
</protein>
<name>A0A9P5U7I5_9AGAR</name>